<accession>A0A433Q9K6</accession>
<name>A0A433Q9K6_9FUNG</name>
<evidence type="ECO:0000313" key="3">
    <source>
        <dbReference type="EMBL" id="RUS26442.1"/>
    </source>
</evidence>
<evidence type="ECO:0000313" key="4">
    <source>
        <dbReference type="Proteomes" id="UP000274822"/>
    </source>
</evidence>
<sequence>MIAHRPYISIEHSYASRANSFANDPRAKRTPWVVLEKVHGANFAFSTDGLDLVCSKRSAPLAEHEPFYGWQDVRERHREVVTTCWRIMRERGMLPSPDPGSAEPVPPTVTIYGELFGGLYAHPSLPDPPVDTTAVQREVQYSPRNEFLAFDLHDGREFLDYDMMAELLEATGVPYLRPLRTCSLNDALRYNPRFETTIPQLLGLPRIAGNMAEGVVIRPVKELMATGGQRMILKIKADEFSERVEAMGKDTKKQWRAAKQQQGRGGRAGSGSAAVAVMTPGEVVLEHVRGFVNRNRLITMASKHGEVNKKNVARMTEMMAEDAWEEVGRERAWADKIATLEAGERERVDRVVREWAGEVGRDYLKKR</sequence>
<dbReference type="Gene3D" id="3.30.470.30">
    <property type="entry name" value="DNA ligase/mRNA capping enzyme"/>
    <property type="match status" value="1"/>
</dbReference>
<gene>
    <name evidence="3" type="ORF">BC938DRAFT_470766</name>
</gene>
<dbReference type="EMBL" id="RBNJ01010429">
    <property type="protein sequence ID" value="RUS26442.1"/>
    <property type="molecule type" value="Genomic_DNA"/>
</dbReference>
<evidence type="ECO:0008006" key="5">
    <source>
        <dbReference type="Google" id="ProtNLM"/>
    </source>
</evidence>
<dbReference type="InterPro" id="IPR041948">
    <property type="entry name" value="Rnl1/2_C_sf"/>
</dbReference>
<dbReference type="InterPro" id="IPR040609">
    <property type="entry name" value="Rnl2_C"/>
</dbReference>
<dbReference type="Pfam" id="PF18043">
    <property type="entry name" value="T4_Rnl2_C"/>
    <property type="match status" value="1"/>
</dbReference>
<evidence type="ECO:0000259" key="1">
    <source>
        <dbReference type="Pfam" id="PF09414"/>
    </source>
</evidence>
<proteinExistence type="predicted"/>
<dbReference type="SUPFAM" id="SSF56091">
    <property type="entry name" value="DNA ligase/mRNA capping enzyme, catalytic domain"/>
    <property type="match status" value="1"/>
</dbReference>
<dbReference type="Pfam" id="PF09414">
    <property type="entry name" value="RNA_ligase"/>
    <property type="match status" value="1"/>
</dbReference>
<feature type="domain" description="RNA ligase 2 C-terminal" evidence="2">
    <location>
        <begin position="283"/>
        <end position="353"/>
    </location>
</feature>
<keyword evidence="4" id="KW-1185">Reference proteome</keyword>
<organism evidence="3 4">
    <name type="scientific">Jimgerdemannia flammicorona</name>
    <dbReference type="NCBI Taxonomy" id="994334"/>
    <lineage>
        <taxon>Eukaryota</taxon>
        <taxon>Fungi</taxon>
        <taxon>Fungi incertae sedis</taxon>
        <taxon>Mucoromycota</taxon>
        <taxon>Mucoromycotina</taxon>
        <taxon>Endogonomycetes</taxon>
        <taxon>Endogonales</taxon>
        <taxon>Endogonaceae</taxon>
        <taxon>Jimgerdemannia</taxon>
    </lineage>
</organism>
<dbReference type="InterPro" id="IPR021122">
    <property type="entry name" value="RNA_ligase_dom_REL/Rnl2"/>
</dbReference>
<feature type="domain" description="RNA ligase" evidence="1">
    <location>
        <begin position="31"/>
        <end position="236"/>
    </location>
</feature>
<reference evidence="3 4" key="1">
    <citation type="journal article" date="2018" name="New Phytol.">
        <title>Phylogenomics of Endogonaceae and evolution of mycorrhizas within Mucoromycota.</title>
        <authorList>
            <person name="Chang Y."/>
            <person name="Desiro A."/>
            <person name="Na H."/>
            <person name="Sandor L."/>
            <person name="Lipzen A."/>
            <person name="Clum A."/>
            <person name="Barry K."/>
            <person name="Grigoriev I.V."/>
            <person name="Martin F.M."/>
            <person name="Stajich J.E."/>
            <person name="Smith M.E."/>
            <person name="Bonito G."/>
            <person name="Spatafora J.W."/>
        </authorList>
    </citation>
    <scope>NUCLEOTIDE SEQUENCE [LARGE SCALE GENOMIC DNA]</scope>
    <source>
        <strain evidence="3 4">AD002</strain>
    </source>
</reference>
<dbReference type="Gene3D" id="3.30.1490.70">
    <property type="match status" value="1"/>
</dbReference>
<protein>
    <recommendedName>
        <fullName evidence="5">RNA ligase domain-containing protein</fullName>
    </recommendedName>
</protein>
<comment type="caution">
    <text evidence="3">The sequence shown here is derived from an EMBL/GenBank/DDBJ whole genome shotgun (WGS) entry which is preliminary data.</text>
</comment>
<evidence type="ECO:0000259" key="2">
    <source>
        <dbReference type="Pfam" id="PF18043"/>
    </source>
</evidence>
<dbReference type="Proteomes" id="UP000274822">
    <property type="component" value="Unassembled WGS sequence"/>
</dbReference>
<dbReference type="Gene3D" id="1.10.10.1810">
    <property type="entry name" value="RNA ligase"/>
    <property type="match status" value="1"/>
</dbReference>
<dbReference type="AlphaFoldDB" id="A0A433Q9K6"/>